<evidence type="ECO:0000259" key="7">
    <source>
        <dbReference type="Pfam" id="PF02525"/>
    </source>
</evidence>
<organism evidence="8 9">
    <name type="scientific">Asaia bogorensis</name>
    <dbReference type="NCBI Taxonomy" id="91915"/>
    <lineage>
        <taxon>Bacteria</taxon>
        <taxon>Pseudomonadati</taxon>
        <taxon>Pseudomonadota</taxon>
        <taxon>Alphaproteobacteria</taxon>
        <taxon>Acetobacterales</taxon>
        <taxon>Acetobacteraceae</taxon>
        <taxon>Asaia</taxon>
    </lineage>
</organism>
<feature type="binding site" evidence="6">
    <location>
        <begin position="15"/>
        <end position="17"/>
    </location>
    <ligand>
        <name>FMN</name>
        <dbReference type="ChEBI" id="CHEBI:58210"/>
    </ligand>
</feature>
<keyword evidence="1 6" id="KW-0285">Flavoprotein</keyword>
<dbReference type="InterPro" id="IPR050104">
    <property type="entry name" value="FMN-dep_NADH:Q_OxRdtase_AzoR1"/>
</dbReference>
<dbReference type="SUPFAM" id="SSF52218">
    <property type="entry name" value="Flavoproteins"/>
    <property type="match status" value="1"/>
</dbReference>
<sequence length="203" mass="21671">MKILHIDSSILGDNSASRVLTAETISHLKASHPGAEITYHDLAAHPIPVLGADHVAARFGAEVTDETIQADLARGNAHVDELFAADIIVIAVPMYNFTVPAQLKNWIDRIVVAGKTFKYGENGLVGLVPQGKKVVLISTRGGNYTPGNPAAILDHQEPYMSALLSSLGLKDITWIRAEGLSRGPEAREAAFKAARAEIAALSF</sequence>
<reference evidence="8 9" key="2">
    <citation type="journal article" date="2014" name="PLoS ONE">
        <title>Evolution of mitochondria reconstructed from the energy metabolism of living bacteria.</title>
        <authorList>
            <person name="Degli Esposti M."/>
            <person name="Chouaia B."/>
            <person name="Comandatore F."/>
            <person name="Crotti E."/>
            <person name="Sassera D."/>
            <person name="Lievens P.M."/>
            <person name="Daffonchio D."/>
            <person name="Bandi C."/>
        </authorList>
    </citation>
    <scope>NUCLEOTIDE SEQUENCE [LARGE SCALE GENOMIC DNA]</scope>
    <source>
        <strain evidence="8 9">SF2.1</strain>
    </source>
</reference>
<dbReference type="GO" id="GO:0016655">
    <property type="term" value="F:oxidoreductase activity, acting on NAD(P)H, quinone or similar compound as acceptor"/>
    <property type="evidence" value="ECO:0007669"/>
    <property type="project" value="InterPro"/>
</dbReference>
<comment type="similarity">
    <text evidence="6">Belongs to the azoreductase type 1 family.</text>
</comment>
<dbReference type="Pfam" id="PF02525">
    <property type="entry name" value="Flavodoxin_2"/>
    <property type="match status" value="1"/>
</dbReference>
<feature type="binding site" evidence="6">
    <location>
        <position position="9"/>
    </location>
    <ligand>
        <name>FMN</name>
        <dbReference type="ChEBI" id="CHEBI:58210"/>
    </ligand>
</feature>
<dbReference type="InterPro" id="IPR023048">
    <property type="entry name" value="NADH:quinone_OxRdtase_FMN_depd"/>
</dbReference>
<dbReference type="EC" id="1.7.1.17" evidence="6"/>
<dbReference type="EMBL" id="CBLX010000013">
    <property type="protein sequence ID" value="CDG40183.1"/>
    <property type="molecule type" value="Genomic_DNA"/>
</dbReference>
<comment type="catalytic activity">
    <reaction evidence="6">
        <text>2 a quinone + NADH + H(+) = 2 a 1,4-benzosemiquinone + NAD(+)</text>
        <dbReference type="Rhea" id="RHEA:65952"/>
        <dbReference type="ChEBI" id="CHEBI:15378"/>
        <dbReference type="ChEBI" id="CHEBI:57540"/>
        <dbReference type="ChEBI" id="CHEBI:57945"/>
        <dbReference type="ChEBI" id="CHEBI:132124"/>
        <dbReference type="ChEBI" id="CHEBI:134225"/>
    </reaction>
</comment>
<keyword evidence="2 6" id="KW-0288">FMN</keyword>
<protein>
    <recommendedName>
        <fullName evidence="6">FMN dependent NADH:quinone oxidoreductase</fullName>
        <ecNumber evidence="6">1.6.5.-</ecNumber>
    </recommendedName>
    <alternativeName>
        <fullName evidence="6">Azo-dye reductase</fullName>
    </alternativeName>
    <alternativeName>
        <fullName evidence="6">FMN-dependent NADH-azo compound oxidoreductase</fullName>
    </alternativeName>
    <alternativeName>
        <fullName evidence="6">FMN-dependent NADH-azoreductase</fullName>
        <ecNumber evidence="6">1.7.1.17</ecNumber>
    </alternativeName>
</protein>
<name>A0A060QHP2_9PROT</name>
<dbReference type="HAMAP" id="MF_01216">
    <property type="entry name" value="Azoreductase_type1"/>
    <property type="match status" value="1"/>
</dbReference>
<dbReference type="PANTHER" id="PTHR43741:SF4">
    <property type="entry name" value="FMN-DEPENDENT NADH:QUINONE OXIDOREDUCTASE"/>
    <property type="match status" value="1"/>
</dbReference>
<evidence type="ECO:0000313" key="8">
    <source>
        <dbReference type="EMBL" id="CDG40183.1"/>
    </source>
</evidence>
<comment type="caution">
    <text evidence="8">The sequence shown here is derived from an EMBL/GenBank/DDBJ whole genome shotgun (WGS) entry which is preliminary data.</text>
</comment>
<comment type="subunit">
    <text evidence="6">Homodimer.</text>
</comment>
<dbReference type="GO" id="GO:0009055">
    <property type="term" value="F:electron transfer activity"/>
    <property type="evidence" value="ECO:0007669"/>
    <property type="project" value="UniProtKB-UniRule"/>
</dbReference>
<evidence type="ECO:0000256" key="4">
    <source>
        <dbReference type="ARBA" id="ARBA00023027"/>
    </source>
</evidence>
<dbReference type="GO" id="GO:0016652">
    <property type="term" value="F:oxidoreductase activity, acting on NAD(P)H as acceptor"/>
    <property type="evidence" value="ECO:0007669"/>
    <property type="project" value="UniProtKB-UniRule"/>
</dbReference>
<feature type="binding site" evidence="6">
    <location>
        <begin position="139"/>
        <end position="142"/>
    </location>
    <ligand>
        <name>FMN</name>
        <dbReference type="ChEBI" id="CHEBI:58210"/>
    </ligand>
</feature>
<dbReference type="GO" id="GO:0010181">
    <property type="term" value="F:FMN binding"/>
    <property type="evidence" value="ECO:0007669"/>
    <property type="project" value="UniProtKB-UniRule"/>
</dbReference>
<accession>A0A060QHP2</accession>
<comment type="function">
    <text evidence="6">Also exhibits azoreductase activity. Catalyzes the reductive cleavage of the azo bond in aromatic azo compounds to the corresponding amines.</text>
</comment>
<dbReference type="EC" id="1.6.5.-" evidence="6"/>
<evidence type="ECO:0000256" key="5">
    <source>
        <dbReference type="ARBA" id="ARBA00048542"/>
    </source>
</evidence>
<dbReference type="Proteomes" id="UP000027583">
    <property type="component" value="Unassembled WGS sequence"/>
</dbReference>
<evidence type="ECO:0000256" key="6">
    <source>
        <dbReference type="HAMAP-Rule" id="MF_01216"/>
    </source>
</evidence>
<reference evidence="8 9" key="1">
    <citation type="journal article" date="2014" name="Genome Biol. Evol.">
        <title>Acetic acid bacteria genomes reveal functional traits for adaptation to life in insect guts.</title>
        <authorList>
            <person name="Chouaia B."/>
            <person name="Gaiarsa S."/>
            <person name="Crotti E."/>
            <person name="Comandatore F."/>
            <person name="Degli Esposti M."/>
            <person name="Ricci I."/>
            <person name="Alma A."/>
            <person name="Favia G."/>
            <person name="Bandi C."/>
            <person name="Daffonchio D."/>
        </authorList>
    </citation>
    <scope>NUCLEOTIDE SEQUENCE [LARGE SCALE GENOMIC DNA]</scope>
    <source>
        <strain evidence="8 9">SF2.1</strain>
    </source>
</reference>
<evidence type="ECO:0000256" key="1">
    <source>
        <dbReference type="ARBA" id="ARBA00022630"/>
    </source>
</evidence>
<comment type="cofactor">
    <cofactor evidence="6">
        <name>FMN</name>
        <dbReference type="ChEBI" id="CHEBI:58210"/>
    </cofactor>
    <text evidence="6">Binds 1 FMN per subunit.</text>
</comment>
<dbReference type="InterPro" id="IPR003680">
    <property type="entry name" value="Flavodoxin_fold"/>
</dbReference>
<feature type="domain" description="Flavodoxin-like fold" evidence="7">
    <location>
        <begin position="1"/>
        <end position="200"/>
    </location>
</feature>
<evidence type="ECO:0000256" key="3">
    <source>
        <dbReference type="ARBA" id="ARBA00023002"/>
    </source>
</evidence>
<feature type="binding site" evidence="6">
    <location>
        <begin position="94"/>
        <end position="97"/>
    </location>
    <ligand>
        <name>FMN</name>
        <dbReference type="ChEBI" id="CHEBI:58210"/>
    </ligand>
</feature>
<gene>
    <name evidence="6" type="primary">azoR</name>
    <name evidence="8" type="ORF">ASAP_2138</name>
</gene>
<dbReference type="eggNOG" id="COG1182">
    <property type="taxonomic scope" value="Bacteria"/>
</dbReference>
<dbReference type="AlphaFoldDB" id="A0A060QHP2"/>
<dbReference type="RefSeq" id="WP_023979087.1">
    <property type="nucleotide sequence ID" value="NZ_CBLX010000013.1"/>
</dbReference>
<proteinExistence type="inferred from homology"/>
<dbReference type="PANTHER" id="PTHR43741">
    <property type="entry name" value="FMN-DEPENDENT NADH-AZOREDUCTASE 1"/>
    <property type="match status" value="1"/>
</dbReference>
<dbReference type="InterPro" id="IPR029039">
    <property type="entry name" value="Flavoprotein-like_sf"/>
</dbReference>
<comment type="catalytic activity">
    <reaction evidence="5">
        <text>N,N-dimethyl-1,4-phenylenediamine + anthranilate + 2 NAD(+) = 2-(4-dimethylaminophenyl)diazenylbenzoate + 2 NADH + 2 H(+)</text>
        <dbReference type="Rhea" id="RHEA:55872"/>
        <dbReference type="ChEBI" id="CHEBI:15378"/>
        <dbReference type="ChEBI" id="CHEBI:15783"/>
        <dbReference type="ChEBI" id="CHEBI:16567"/>
        <dbReference type="ChEBI" id="CHEBI:57540"/>
        <dbReference type="ChEBI" id="CHEBI:57945"/>
        <dbReference type="ChEBI" id="CHEBI:71579"/>
        <dbReference type="EC" id="1.7.1.17"/>
    </reaction>
    <physiologicalReaction direction="right-to-left" evidence="5">
        <dbReference type="Rhea" id="RHEA:55874"/>
    </physiologicalReaction>
</comment>
<keyword evidence="3 6" id="KW-0560">Oxidoreductase</keyword>
<keyword evidence="4 6" id="KW-0520">NAD</keyword>
<comment type="function">
    <text evidence="6">Quinone reductase that provides resistance to thiol-specific stress caused by electrophilic quinones.</text>
</comment>
<evidence type="ECO:0000256" key="2">
    <source>
        <dbReference type="ARBA" id="ARBA00022643"/>
    </source>
</evidence>
<dbReference type="Gene3D" id="3.40.50.360">
    <property type="match status" value="1"/>
</dbReference>
<evidence type="ECO:0000313" key="9">
    <source>
        <dbReference type="Proteomes" id="UP000027583"/>
    </source>
</evidence>